<sequence length="136" mass="14655">MAPEDGDGLLDGYRILMLFKNIGDQVDCAGENPMQNKSCGRGKSAASSSFLRMGAGQSFHFMDHHGPHTLETRSAGAAQEDEDGQAMLYPEREQRTSSIGAACSGSLPIVQPFEFPETTLPAIPQATRQPYIPQAL</sequence>
<name>A0A7X0IRZ1_9HYPH</name>
<reference evidence="1 2" key="1">
    <citation type="submission" date="2020-08" db="EMBL/GenBank/DDBJ databases">
        <title>Genomic Encyclopedia of Type Strains, Phase IV (KMG-V): Genome sequencing to study the core and pangenomes of soil and plant-associated prokaryotes.</title>
        <authorList>
            <person name="Whitman W."/>
        </authorList>
    </citation>
    <scope>NUCLEOTIDE SEQUENCE [LARGE SCALE GENOMIC DNA]</scope>
    <source>
        <strain evidence="1 2">SEMIA 4060</strain>
    </source>
</reference>
<comment type="caution">
    <text evidence="1">The sequence shown here is derived from an EMBL/GenBank/DDBJ whole genome shotgun (WGS) entry which is preliminary data.</text>
</comment>
<dbReference type="RefSeq" id="WP_184705091.1">
    <property type="nucleotide sequence ID" value="NZ_JACHBG010000006.1"/>
</dbReference>
<organism evidence="1 2">
    <name type="scientific">Rhizobium lusitanum</name>
    <dbReference type="NCBI Taxonomy" id="293958"/>
    <lineage>
        <taxon>Bacteria</taxon>
        <taxon>Pseudomonadati</taxon>
        <taxon>Pseudomonadota</taxon>
        <taxon>Alphaproteobacteria</taxon>
        <taxon>Hyphomicrobiales</taxon>
        <taxon>Rhizobiaceae</taxon>
        <taxon>Rhizobium/Agrobacterium group</taxon>
        <taxon>Rhizobium</taxon>
    </lineage>
</organism>
<evidence type="ECO:0000313" key="2">
    <source>
        <dbReference type="Proteomes" id="UP000565576"/>
    </source>
</evidence>
<evidence type="ECO:0000313" key="1">
    <source>
        <dbReference type="EMBL" id="MBB6485744.1"/>
    </source>
</evidence>
<protein>
    <submittedName>
        <fullName evidence="1">Uncharacterized protein</fullName>
    </submittedName>
</protein>
<gene>
    <name evidence="1" type="ORF">GGD46_003038</name>
</gene>
<dbReference type="EMBL" id="JACHBG010000006">
    <property type="protein sequence ID" value="MBB6485744.1"/>
    <property type="molecule type" value="Genomic_DNA"/>
</dbReference>
<dbReference type="AlphaFoldDB" id="A0A7X0IRZ1"/>
<dbReference type="Proteomes" id="UP000565576">
    <property type="component" value="Unassembled WGS sequence"/>
</dbReference>
<accession>A0A7X0IRZ1</accession>
<proteinExistence type="predicted"/>